<dbReference type="AlphaFoldDB" id="A0A9Q1I1Z7"/>
<dbReference type="PROSITE" id="PS51640">
    <property type="entry name" value="MRG"/>
    <property type="match status" value="1"/>
</dbReference>
<proteinExistence type="predicted"/>
<evidence type="ECO:0000256" key="1">
    <source>
        <dbReference type="SAM" id="Coils"/>
    </source>
</evidence>
<dbReference type="EMBL" id="JAFJMO010000005">
    <property type="protein sequence ID" value="KAJ8275600.1"/>
    <property type="molecule type" value="Genomic_DNA"/>
</dbReference>
<keyword evidence="1" id="KW-0175">Coiled coil</keyword>
<evidence type="ECO:0000313" key="2">
    <source>
        <dbReference type="EMBL" id="KAJ8275600.1"/>
    </source>
</evidence>
<protein>
    <recommendedName>
        <fullName evidence="4">MAP3K7 C-terminal-like protein</fullName>
    </recommendedName>
</protein>
<dbReference type="Proteomes" id="UP001152803">
    <property type="component" value="Unassembled WGS sequence"/>
</dbReference>
<comment type="caution">
    <text evidence="2">The sequence shown here is derived from an EMBL/GenBank/DDBJ whole genome shotgun (WGS) entry which is preliminary data.</text>
</comment>
<dbReference type="PANTHER" id="PTHR47140">
    <property type="entry name" value="MAP3K7 C-TERMINAL-LIKE PROTEIN"/>
    <property type="match status" value="1"/>
</dbReference>
<dbReference type="OrthoDB" id="8866809at2759"/>
<dbReference type="GO" id="GO:0005634">
    <property type="term" value="C:nucleus"/>
    <property type="evidence" value="ECO:0007669"/>
    <property type="project" value="TreeGrafter"/>
</dbReference>
<reference evidence="2" key="1">
    <citation type="journal article" date="2023" name="Science">
        <title>Genome structures resolve the early diversification of teleost fishes.</title>
        <authorList>
            <person name="Parey E."/>
            <person name="Louis A."/>
            <person name="Montfort J."/>
            <person name="Bouchez O."/>
            <person name="Roques C."/>
            <person name="Iampietro C."/>
            <person name="Lluch J."/>
            <person name="Castinel A."/>
            <person name="Donnadieu C."/>
            <person name="Desvignes T."/>
            <person name="Floi Bucao C."/>
            <person name="Jouanno E."/>
            <person name="Wen M."/>
            <person name="Mejri S."/>
            <person name="Dirks R."/>
            <person name="Jansen H."/>
            <person name="Henkel C."/>
            <person name="Chen W.J."/>
            <person name="Zahm M."/>
            <person name="Cabau C."/>
            <person name="Klopp C."/>
            <person name="Thompson A.W."/>
            <person name="Robinson-Rechavi M."/>
            <person name="Braasch I."/>
            <person name="Lecointre G."/>
            <person name="Bobe J."/>
            <person name="Postlethwait J.H."/>
            <person name="Berthelot C."/>
            <person name="Roest Crollius H."/>
            <person name="Guiguen Y."/>
        </authorList>
    </citation>
    <scope>NUCLEOTIDE SEQUENCE</scope>
    <source>
        <strain evidence="2">Concon-B</strain>
    </source>
</reference>
<dbReference type="PANTHER" id="PTHR47140:SF1">
    <property type="entry name" value="MAP3K7 C-TERMINAL-LIKE PROTEIN"/>
    <property type="match status" value="1"/>
</dbReference>
<accession>A0A9Q1I1Z7</accession>
<feature type="coiled-coil region" evidence="1">
    <location>
        <begin position="70"/>
        <end position="97"/>
    </location>
</feature>
<evidence type="ECO:0008006" key="4">
    <source>
        <dbReference type="Google" id="ProtNLM"/>
    </source>
</evidence>
<gene>
    <name evidence="2" type="ORF">COCON_G00073520</name>
</gene>
<sequence length="143" mass="16582">MITTTRRVSPDKPEVRIAFSLDGHKELKDDEALLTSFPDLEQQLQPLPPCQSVKESVQVYRDHCKMATEFHQVKTEIALLEDRRKELIAELVEDEKASMDFARLEEEFRVLTEENQSLVSVHSERFQELETLRVLSQKRPGSS</sequence>
<dbReference type="InterPro" id="IPR042800">
    <property type="entry name" value="Map3k7cl"/>
</dbReference>
<dbReference type="GO" id="GO:0005829">
    <property type="term" value="C:cytosol"/>
    <property type="evidence" value="ECO:0007669"/>
    <property type="project" value="TreeGrafter"/>
</dbReference>
<keyword evidence="3" id="KW-1185">Reference proteome</keyword>
<evidence type="ECO:0000313" key="3">
    <source>
        <dbReference type="Proteomes" id="UP001152803"/>
    </source>
</evidence>
<name>A0A9Q1I1Z7_CONCO</name>
<organism evidence="2 3">
    <name type="scientific">Conger conger</name>
    <name type="common">Conger eel</name>
    <name type="synonym">Muraena conger</name>
    <dbReference type="NCBI Taxonomy" id="82655"/>
    <lineage>
        <taxon>Eukaryota</taxon>
        <taxon>Metazoa</taxon>
        <taxon>Chordata</taxon>
        <taxon>Craniata</taxon>
        <taxon>Vertebrata</taxon>
        <taxon>Euteleostomi</taxon>
        <taxon>Actinopterygii</taxon>
        <taxon>Neopterygii</taxon>
        <taxon>Teleostei</taxon>
        <taxon>Anguilliformes</taxon>
        <taxon>Congridae</taxon>
        <taxon>Conger</taxon>
    </lineage>
</organism>